<evidence type="ECO:0000313" key="9">
    <source>
        <dbReference type="EMBL" id="CAE0705646.1"/>
    </source>
</evidence>
<dbReference type="InterPro" id="IPR006620">
    <property type="entry name" value="Pro_4_hyd_alph"/>
</dbReference>
<evidence type="ECO:0000256" key="5">
    <source>
        <dbReference type="ARBA" id="ARBA00023004"/>
    </source>
</evidence>
<keyword evidence="3" id="KW-0223">Dioxygenase</keyword>
<name>A0A7S4ED90_9STRA</name>
<dbReference type="PANTHER" id="PTHR10869:SF226">
    <property type="entry name" value="PROLYL 4-HYDROXYLASE ALPHA SUBUNIT DOMAIN-CONTAINING PROTEIN"/>
    <property type="match status" value="1"/>
</dbReference>
<dbReference type="GO" id="GO:0031418">
    <property type="term" value="F:L-ascorbic acid binding"/>
    <property type="evidence" value="ECO:0007669"/>
    <property type="project" value="InterPro"/>
</dbReference>
<dbReference type="Pfam" id="PF13640">
    <property type="entry name" value="2OG-FeII_Oxy_3"/>
    <property type="match status" value="1"/>
</dbReference>
<organism evidence="9">
    <name type="scientific">Pelagomonas calceolata</name>
    <dbReference type="NCBI Taxonomy" id="35677"/>
    <lineage>
        <taxon>Eukaryota</taxon>
        <taxon>Sar</taxon>
        <taxon>Stramenopiles</taxon>
        <taxon>Ochrophyta</taxon>
        <taxon>Pelagophyceae</taxon>
        <taxon>Pelagomonadales</taxon>
        <taxon>Pelagomonadaceae</taxon>
        <taxon>Pelagomonas</taxon>
    </lineage>
</organism>
<dbReference type="SMART" id="SM00702">
    <property type="entry name" value="P4Hc"/>
    <property type="match status" value="1"/>
</dbReference>
<dbReference type="AlphaFoldDB" id="A0A7S4ED90"/>
<dbReference type="GO" id="GO:0005506">
    <property type="term" value="F:iron ion binding"/>
    <property type="evidence" value="ECO:0007669"/>
    <property type="project" value="InterPro"/>
</dbReference>
<dbReference type="Proteomes" id="UP000789595">
    <property type="component" value="Unassembled WGS sequence"/>
</dbReference>
<evidence type="ECO:0000313" key="11">
    <source>
        <dbReference type="Proteomes" id="UP000789595"/>
    </source>
</evidence>
<accession>A0A7S4ED90</accession>
<dbReference type="InterPro" id="IPR044862">
    <property type="entry name" value="Pro_4_hyd_alph_FE2OG_OXY"/>
</dbReference>
<dbReference type="PROSITE" id="PS51471">
    <property type="entry name" value="FE2OG_OXY"/>
    <property type="match status" value="1"/>
</dbReference>
<feature type="compositionally biased region" description="Basic and acidic residues" evidence="6">
    <location>
        <begin position="380"/>
        <end position="394"/>
    </location>
</feature>
<evidence type="ECO:0000256" key="6">
    <source>
        <dbReference type="SAM" id="MobiDB-lite"/>
    </source>
</evidence>
<keyword evidence="7" id="KW-0732">Signal</keyword>
<dbReference type="GO" id="GO:0005783">
    <property type="term" value="C:endoplasmic reticulum"/>
    <property type="evidence" value="ECO:0007669"/>
    <property type="project" value="TreeGrafter"/>
</dbReference>
<dbReference type="GO" id="GO:0004656">
    <property type="term" value="F:procollagen-proline 4-dioxygenase activity"/>
    <property type="evidence" value="ECO:0007669"/>
    <property type="project" value="TreeGrafter"/>
</dbReference>
<feature type="signal peptide" evidence="7">
    <location>
        <begin position="1"/>
        <end position="15"/>
    </location>
</feature>
<gene>
    <name evidence="9" type="ORF">PCAL00307_LOCUS21095</name>
    <name evidence="10" type="ORF">PECAL_4P01830</name>
</gene>
<dbReference type="InterPro" id="IPR005123">
    <property type="entry name" value="Oxoglu/Fe-dep_dioxygenase_dom"/>
</dbReference>
<protein>
    <recommendedName>
        <fullName evidence="8">Fe2OG dioxygenase domain-containing protein</fullName>
    </recommendedName>
</protein>
<feature type="region of interest" description="Disordered" evidence="6">
    <location>
        <begin position="380"/>
        <end position="411"/>
    </location>
</feature>
<proteinExistence type="predicted"/>
<dbReference type="OrthoDB" id="420380at2759"/>
<comment type="cofactor">
    <cofactor evidence="1">
        <name>L-ascorbate</name>
        <dbReference type="ChEBI" id="CHEBI:38290"/>
    </cofactor>
</comment>
<evidence type="ECO:0000256" key="4">
    <source>
        <dbReference type="ARBA" id="ARBA00023002"/>
    </source>
</evidence>
<keyword evidence="5" id="KW-0408">Iron</keyword>
<dbReference type="Gene3D" id="2.60.120.620">
    <property type="entry name" value="q2cbj1_9rhob like domain"/>
    <property type="match status" value="1"/>
</dbReference>
<reference evidence="9" key="1">
    <citation type="submission" date="2021-01" db="EMBL/GenBank/DDBJ databases">
        <authorList>
            <person name="Corre E."/>
            <person name="Pelletier E."/>
            <person name="Niang G."/>
            <person name="Scheremetjew M."/>
            <person name="Finn R."/>
            <person name="Kale V."/>
            <person name="Holt S."/>
            <person name="Cochrane G."/>
            <person name="Meng A."/>
            <person name="Brown T."/>
            <person name="Cohen L."/>
        </authorList>
    </citation>
    <scope>NUCLEOTIDE SEQUENCE</scope>
    <source>
        <strain evidence="9">CCMP1756</strain>
    </source>
</reference>
<dbReference type="EMBL" id="CAKKNE010000004">
    <property type="protein sequence ID" value="CAH0373018.1"/>
    <property type="molecule type" value="Genomic_DNA"/>
</dbReference>
<dbReference type="InterPro" id="IPR045054">
    <property type="entry name" value="P4HA-like"/>
</dbReference>
<evidence type="ECO:0000256" key="7">
    <source>
        <dbReference type="SAM" id="SignalP"/>
    </source>
</evidence>
<keyword evidence="11" id="KW-1185">Reference proteome</keyword>
<dbReference type="PANTHER" id="PTHR10869">
    <property type="entry name" value="PROLYL 4-HYDROXYLASE ALPHA SUBUNIT"/>
    <property type="match status" value="1"/>
</dbReference>
<evidence type="ECO:0000313" key="10">
    <source>
        <dbReference type="EMBL" id="CAH0373018.1"/>
    </source>
</evidence>
<dbReference type="EMBL" id="HBIW01024472">
    <property type="protein sequence ID" value="CAE0705646.1"/>
    <property type="molecule type" value="Transcribed_RNA"/>
</dbReference>
<feature type="chain" id="PRO_5035681109" description="Fe2OG dioxygenase domain-containing protein" evidence="7">
    <location>
        <begin position="16"/>
        <end position="563"/>
    </location>
</feature>
<keyword evidence="2" id="KW-0479">Metal-binding</keyword>
<evidence type="ECO:0000256" key="1">
    <source>
        <dbReference type="ARBA" id="ARBA00001961"/>
    </source>
</evidence>
<feature type="domain" description="Fe2OG dioxygenase" evidence="8">
    <location>
        <begin position="439"/>
        <end position="544"/>
    </location>
</feature>
<evidence type="ECO:0000256" key="3">
    <source>
        <dbReference type="ARBA" id="ARBA00022964"/>
    </source>
</evidence>
<evidence type="ECO:0000256" key="2">
    <source>
        <dbReference type="ARBA" id="ARBA00022723"/>
    </source>
</evidence>
<keyword evidence="4" id="KW-0560">Oxidoreductase</keyword>
<evidence type="ECO:0000259" key="8">
    <source>
        <dbReference type="PROSITE" id="PS51471"/>
    </source>
</evidence>
<reference evidence="10" key="2">
    <citation type="submission" date="2021-11" db="EMBL/GenBank/DDBJ databases">
        <authorList>
            <consortium name="Genoscope - CEA"/>
            <person name="William W."/>
        </authorList>
    </citation>
    <scope>NUCLEOTIDE SEQUENCE</scope>
</reference>
<sequence length="563" mass="61426">MRALAILALLQATLAGVPVAVRNLVGRDVIVAWLQPGPEPRKRIPQQAKPLTNSSVMSIDSFATHEFIVYDAAAEKYVEKPDGHESCEFWASVGECAANPGYMLVTCANACNNEGKKKNNGELKAIFAVADNRETVSIVDNDGVWEVVRTGPAHDAQKAVASALDACSATHEDGAPTCGEATVQCVSDELQTFFAPKRDELSIEKFLFDHALKIAPKATPDPDAKGAAYSEDLPKLYRDIERASKETDLSEACPDGARECLRDKATHETVFLTSTIGTLRKATRARRHDVRNATCRNHEDVSPHSPVVEKIWKYDPYTSDIWAGTAPDKKGPAEPDRAIRYLFDPSSIDAQIIVIDDFISDEECDAVQTQATPRLARATHAHEGDLSHVSKARDSQQATVRPEGGRKNERDLSDPIARLKARSVAMANHLSNYTLQLDGQEDLMAVQYNPGQQYMLHCDGSCDGTPFVSGGRLATVLMYCAAADGGGTAFPNAGVHVVPKRGQAVYFSFRSSDSEGLMEDWHTEHSGCPVREGSKWVVTQWLRDGVSKENPHSRFDPSGGPVR</sequence>